<reference evidence="8 9" key="1">
    <citation type="submission" date="2019-02" db="EMBL/GenBank/DDBJ databases">
        <title>Deep-cultivation of Planctomycetes and their phenomic and genomic characterization uncovers novel biology.</title>
        <authorList>
            <person name="Wiegand S."/>
            <person name="Jogler M."/>
            <person name="Boedeker C."/>
            <person name="Pinto D."/>
            <person name="Vollmers J."/>
            <person name="Rivas-Marin E."/>
            <person name="Kohn T."/>
            <person name="Peeters S.H."/>
            <person name="Heuer A."/>
            <person name="Rast P."/>
            <person name="Oberbeckmann S."/>
            <person name="Bunk B."/>
            <person name="Jeske O."/>
            <person name="Meyerdierks A."/>
            <person name="Storesund J.E."/>
            <person name="Kallscheuer N."/>
            <person name="Luecker S."/>
            <person name="Lage O.M."/>
            <person name="Pohl T."/>
            <person name="Merkel B.J."/>
            <person name="Hornburger P."/>
            <person name="Mueller R.-W."/>
            <person name="Bruemmer F."/>
            <person name="Labrenz M."/>
            <person name="Spormann A.M."/>
            <person name="Op Den Camp H."/>
            <person name="Overmann J."/>
            <person name="Amann R."/>
            <person name="Jetten M.S.M."/>
            <person name="Mascher T."/>
            <person name="Medema M.H."/>
            <person name="Devos D.P."/>
            <person name="Kaster A.-K."/>
            <person name="Ovreas L."/>
            <person name="Rohde M."/>
            <person name="Galperin M.Y."/>
            <person name="Jogler C."/>
        </authorList>
    </citation>
    <scope>NUCLEOTIDE SEQUENCE [LARGE SCALE GENOMIC DNA]</scope>
    <source>
        <strain evidence="8 9">Poly51</strain>
    </source>
</reference>
<evidence type="ECO:0000313" key="9">
    <source>
        <dbReference type="Proteomes" id="UP000318288"/>
    </source>
</evidence>
<dbReference type="CDD" id="cd17535">
    <property type="entry name" value="REC_NarL-like"/>
    <property type="match status" value="1"/>
</dbReference>
<dbReference type="InterPro" id="IPR000792">
    <property type="entry name" value="Tscrpt_reg_LuxR_C"/>
</dbReference>
<dbReference type="Proteomes" id="UP000318288">
    <property type="component" value="Unassembled WGS sequence"/>
</dbReference>
<evidence type="ECO:0000256" key="4">
    <source>
        <dbReference type="ARBA" id="ARBA00023163"/>
    </source>
</evidence>
<dbReference type="GO" id="GO:0000160">
    <property type="term" value="P:phosphorelay signal transduction system"/>
    <property type="evidence" value="ECO:0007669"/>
    <property type="project" value="InterPro"/>
</dbReference>
<evidence type="ECO:0000256" key="5">
    <source>
        <dbReference type="PROSITE-ProRule" id="PRU00169"/>
    </source>
</evidence>
<dbReference type="EMBL" id="SJPW01000004">
    <property type="protein sequence ID" value="TWU54435.1"/>
    <property type="molecule type" value="Genomic_DNA"/>
</dbReference>
<dbReference type="GO" id="GO:0006355">
    <property type="term" value="P:regulation of DNA-templated transcription"/>
    <property type="evidence" value="ECO:0007669"/>
    <property type="project" value="InterPro"/>
</dbReference>
<feature type="domain" description="Response regulatory" evidence="7">
    <location>
        <begin position="39"/>
        <end position="154"/>
    </location>
</feature>
<dbReference type="CDD" id="cd06170">
    <property type="entry name" value="LuxR_C_like"/>
    <property type="match status" value="1"/>
</dbReference>
<evidence type="ECO:0000256" key="1">
    <source>
        <dbReference type="ARBA" id="ARBA00022553"/>
    </source>
</evidence>
<accession>A0A5C6F057</accession>
<dbReference type="Pfam" id="PF00196">
    <property type="entry name" value="GerE"/>
    <property type="match status" value="1"/>
</dbReference>
<keyword evidence="1 5" id="KW-0597">Phosphoprotein</keyword>
<dbReference type="InterPro" id="IPR039420">
    <property type="entry name" value="WalR-like"/>
</dbReference>
<dbReference type="InterPro" id="IPR016032">
    <property type="entry name" value="Sig_transdc_resp-reg_C-effctor"/>
</dbReference>
<dbReference type="SMART" id="SM00421">
    <property type="entry name" value="HTH_LUXR"/>
    <property type="match status" value="1"/>
</dbReference>
<protein>
    <submittedName>
        <fullName evidence="8">Response regulator protein VraR</fullName>
    </submittedName>
</protein>
<keyword evidence="2" id="KW-0805">Transcription regulation</keyword>
<keyword evidence="4" id="KW-0804">Transcription</keyword>
<feature type="modified residue" description="4-aspartylphosphate" evidence="5">
    <location>
        <position position="89"/>
    </location>
</feature>
<dbReference type="Gene3D" id="3.40.50.2300">
    <property type="match status" value="1"/>
</dbReference>
<dbReference type="AlphaFoldDB" id="A0A5C6F057"/>
<comment type="caution">
    <text evidence="8">The sequence shown here is derived from an EMBL/GenBank/DDBJ whole genome shotgun (WGS) entry which is preliminary data.</text>
</comment>
<dbReference type="SUPFAM" id="SSF46894">
    <property type="entry name" value="C-terminal effector domain of the bipartite response regulators"/>
    <property type="match status" value="1"/>
</dbReference>
<dbReference type="PRINTS" id="PR00038">
    <property type="entry name" value="HTHLUXR"/>
</dbReference>
<keyword evidence="9" id="KW-1185">Reference proteome</keyword>
<organism evidence="8 9">
    <name type="scientific">Rubripirellula tenax</name>
    <dbReference type="NCBI Taxonomy" id="2528015"/>
    <lineage>
        <taxon>Bacteria</taxon>
        <taxon>Pseudomonadati</taxon>
        <taxon>Planctomycetota</taxon>
        <taxon>Planctomycetia</taxon>
        <taxon>Pirellulales</taxon>
        <taxon>Pirellulaceae</taxon>
        <taxon>Rubripirellula</taxon>
    </lineage>
</organism>
<dbReference type="InterPro" id="IPR011006">
    <property type="entry name" value="CheY-like_superfamily"/>
</dbReference>
<dbReference type="SUPFAM" id="SSF52172">
    <property type="entry name" value="CheY-like"/>
    <property type="match status" value="1"/>
</dbReference>
<dbReference type="PANTHER" id="PTHR43214">
    <property type="entry name" value="TWO-COMPONENT RESPONSE REGULATOR"/>
    <property type="match status" value="1"/>
</dbReference>
<dbReference type="InterPro" id="IPR001789">
    <property type="entry name" value="Sig_transdc_resp-reg_receiver"/>
</dbReference>
<gene>
    <name evidence="8" type="primary">vraR</name>
    <name evidence="8" type="ORF">Poly51_31540</name>
</gene>
<evidence type="ECO:0000256" key="3">
    <source>
        <dbReference type="ARBA" id="ARBA00023125"/>
    </source>
</evidence>
<evidence type="ECO:0000313" key="8">
    <source>
        <dbReference type="EMBL" id="TWU54435.1"/>
    </source>
</evidence>
<proteinExistence type="predicted"/>
<dbReference type="PROSITE" id="PS00622">
    <property type="entry name" value="HTH_LUXR_1"/>
    <property type="match status" value="1"/>
</dbReference>
<evidence type="ECO:0000256" key="2">
    <source>
        <dbReference type="ARBA" id="ARBA00023015"/>
    </source>
</evidence>
<name>A0A5C6F057_9BACT</name>
<keyword evidence="3" id="KW-0238">DNA-binding</keyword>
<dbReference type="PROSITE" id="PS50043">
    <property type="entry name" value="HTH_LUXR_2"/>
    <property type="match status" value="1"/>
</dbReference>
<dbReference type="Pfam" id="PF00072">
    <property type="entry name" value="Response_reg"/>
    <property type="match status" value="1"/>
</dbReference>
<evidence type="ECO:0000259" key="7">
    <source>
        <dbReference type="PROSITE" id="PS50110"/>
    </source>
</evidence>
<dbReference type="PROSITE" id="PS50110">
    <property type="entry name" value="RESPONSE_REGULATORY"/>
    <property type="match status" value="1"/>
</dbReference>
<evidence type="ECO:0000259" key="6">
    <source>
        <dbReference type="PROSITE" id="PS50043"/>
    </source>
</evidence>
<sequence length="245" mass="26914">MISAFPTPDYEKIRWTIRPGVSSFTCGFSSHLDNEMSKKILIVDDHEIIRLGVKVMLEGTELDVAAEATTAAEALAAVEKSTPDAVLMDIRMEGGDGLNALGRMKLDHPDLPIVLFSAYDNPTYIARAVALGASGYVLKSATRERLIESLNTAVAGESAWTREELRRVTGALATPRLSQDIEVPLTQRESEVLRQMALGLTNKEIAKMLGISYETVKEHVQHILRKIGVSDRTQAAVWAVRKDLV</sequence>
<dbReference type="SMART" id="SM00448">
    <property type="entry name" value="REC"/>
    <property type="match status" value="1"/>
</dbReference>
<feature type="domain" description="HTH luxR-type" evidence="6">
    <location>
        <begin position="178"/>
        <end position="243"/>
    </location>
</feature>
<dbReference type="FunFam" id="1.10.10.10:FF:000153">
    <property type="entry name" value="LuxR family transcriptional regulator"/>
    <property type="match status" value="1"/>
</dbReference>
<dbReference type="GO" id="GO:0003677">
    <property type="term" value="F:DNA binding"/>
    <property type="evidence" value="ECO:0007669"/>
    <property type="project" value="UniProtKB-KW"/>
</dbReference>
<dbReference type="InterPro" id="IPR058245">
    <property type="entry name" value="NreC/VraR/RcsB-like_REC"/>
</dbReference>